<keyword evidence="6" id="KW-0804">Transcription</keyword>
<evidence type="ECO:0000256" key="5">
    <source>
        <dbReference type="ARBA" id="ARBA00023159"/>
    </source>
</evidence>
<keyword evidence="5" id="KW-0010">Activator</keyword>
<dbReference type="GO" id="GO:0043565">
    <property type="term" value="F:sequence-specific DNA binding"/>
    <property type="evidence" value="ECO:0007669"/>
    <property type="project" value="TreeGrafter"/>
</dbReference>
<evidence type="ECO:0000256" key="7">
    <source>
        <dbReference type="ARBA" id="ARBA00023242"/>
    </source>
</evidence>
<evidence type="ECO:0000259" key="9">
    <source>
        <dbReference type="Pfam" id="PF07887"/>
    </source>
</evidence>
<evidence type="ECO:0000313" key="13">
    <source>
        <dbReference type="RefSeq" id="XP_027353219.1"/>
    </source>
</evidence>
<dbReference type="RefSeq" id="XP_027353219.1">
    <property type="nucleotide sequence ID" value="XM_027497418.1"/>
</dbReference>
<dbReference type="InterPro" id="IPR046829">
    <property type="entry name" value="Calmod_bind_C"/>
</dbReference>
<dbReference type="AlphaFoldDB" id="A0A8B8LEL5"/>
<reference evidence="13" key="2">
    <citation type="submission" date="2025-08" db="UniProtKB">
        <authorList>
            <consortium name="RefSeq"/>
        </authorList>
    </citation>
    <scope>IDENTIFICATION</scope>
    <source>
        <tissue evidence="13">Young leaves</tissue>
    </source>
</reference>
<dbReference type="InterPro" id="IPR012416">
    <property type="entry name" value="CBP60"/>
</dbReference>
<dbReference type="OrthoDB" id="748178at2759"/>
<gene>
    <name evidence="13" type="primary">LOC113863737</name>
</gene>
<comment type="subcellular location">
    <subcellularLocation>
        <location evidence="1">Nucleus</location>
    </subcellularLocation>
</comment>
<dbReference type="Pfam" id="PF07887">
    <property type="entry name" value="Calmodulin_bind"/>
    <property type="match status" value="1"/>
</dbReference>
<keyword evidence="12" id="KW-1185">Reference proteome</keyword>
<dbReference type="GeneID" id="113863737"/>
<dbReference type="GO" id="GO:0003700">
    <property type="term" value="F:DNA-binding transcription factor activity"/>
    <property type="evidence" value="ECO:0007669"/>
    <property type="project" value="TreeGrafter"/>
</dbReference>
<dbReference type="InterPro" id="IPR046830">
    <property type="entry name" value="Calmod_bind_M"/>
</dbReference>
<sequence length="581" mass="66151">MVSNRRYPQKHKGSGKIPIREPNFSHGDTKQASISGLRNVINAPWMNDHASYFENFLRRVVREEVEHKIQGHVFSRKRVNQTGISGAKPLQLRFLNKLPDAIFTRSNILAEDKSPLQIVLFDVRSGHVVNDGPLSSLKIEICVLNGEFGSYGSEDWTKDEFNANILRERNGKEPLLIGERFITLKNGVGCINKIAFTDNSKWQRSRRFRLGAKVVQPTSEGENIQEGRSEPFVVKDNRGELYKKHYPPSLKDEIWRLKKIAKGGRIHKRLSEHGIRTVKDFLRLFISNETSLYEKFGSIPNKSWLAIIEHAKACVIDDYKLYGYHSAEPPIGLLFNSIFILVGVTFDWQNYYSPDTLTPIEKHLVEIVKQEAYKNVNYLKLIDETKLNCLNLEARLKARQSDTLDQGLLHTNISTTQGQPVRSPGGSPPFNSTSHCDKGTLDYQIYADQRLDIREMPQNSHVEYEFPSEMYIEGDSCYLNGSHFPFVEGGDEIDNVSSGIQFINDCPPYTTCEPETGFFFGSSVGAEFSSYSTFLNSAVDISSNGKPKAVWYKFRVALKWVMSVKRDAAARKNAKLFYYNC</sequence>
<dbReference type="Pfam" id="PF20452">
    <property type="entry name" value="Calmod_bind_C"/>
    <property type="match status" value="1"/>
</dbReference>
<accession>A0A8B8LEL5</accession>
<evidence type="ECO:0000259" key="11">
    <source>
        <dbReference type="Pfam" id="PF20452"/>
    </source>
</evidence>
<protein>
    <submittedName>
        <fullName evidence="13">Calmodulin-binding protein 60 D-like</fullName>
    </submittedName>
</protein>
<dbReference type="Pfam" id="PF20451">
    <property type="entry name" value="Calmod_bind_M"/>
    <property type="match status" value="1"/>
</dbReference>
<evidence type="ECO:0000256" key="8">
    <source>
        <dbReference type="SAM" id="MobiDB-lite"/>
    </source>
</evidence>
<keyword evidence="3" id="KW-0805">Transcription regulation</keyword>
<dbReference type="PANTHER" id="PTHR31713:SF92">
    <property type="entry name" value="CALMODULIN-BINDING PROTEIN"/>
    <property type="match status" value="1"/>
</dbReference>
<comment type="similarity">
    <text evidence="2">Belongs to the plant ACBP60 protein family.</text>
</comment>
<feature type="region of interest" description="Disordered" evidence="8">
    <location>
        <begin position="1"/>
        <end position="30"/>
    </location>
</feature>
<dbReference type="KEGG" id="aprc:113863737"/>
<dbReference type="InterPro" id="IPR046831">
    <property type="entry name" value="Calmodulin_bind_N"/>
</dbReference>
<evidence type="ECO:0000256" key="1">
    <source>
        <dbReference type="ARBA" id="ARBA00004123"/>
    </source>
</evidence>
<dbReference type="GO" id="GO:0005634">
    <property type="term" value="C:nucleus"/>
    <property type="evidence" value="ECO:0007669"/>
    <property type="project" value="UniProtKB-SubCell"/>
</dbReference>
<dbReference type="Proteomes" id="UP000694853">
    <property type="component" value="Unplaced"/>
</dbReference>
<proteinExistence type="inferred from homology"/>
<evidence type="ECO:0000256" key="2">
    <source>
        <dbReference type="ARBA" id="ARBA00007214"/>
    </source>
</evidence>
<evidence type="ECO:0000259" key="10">
    <source>
        <dbReference type="Pfam" id="PF20451"/>
    </source>
</evidence>
<feature type="domain" description="Calmodulin binding protein C-terminal" evidence="11">
    <location>
        <begin position="320"/>
        <end position="379"/>
    </location>
</feature>
<feature type="domain" description="Calmodulin binding protein-like N-terminal" evidence="9">
    <location>
        <begin position="90"/>
        <end position="237"/>
    </location>
</feature>
<evidence type="ECO:0000313" key="12">
    <source>
        <dbReference type="Proteomes" id="UP000694853"/>
    </source>
</evidence>
<dbReference type="PANTHER" id="PTHR31713">
    <property type="entry name" value="OS02G0177800 PROTEIN"/>
    <property type="match status" value="1"/>
</dbReference>
<name>A0A8B8LEL5_ABRPR</name>
<dbReference type="GO" id="GO:0080142">
    <property type="term" value="P:regulation of salicylic acid biosynthetic process"/>
    <property type="evidence" value="ECO:0007669"/>
    <property type="project" value="TreeGrafter"/>
</dbReference>
<keyword evidence="4" id="KW-0238">DNA-binding</keyword>
<keyword evidence="7" id="KW-0539">Nucleus</keyword>
<reference evidence="12" key="1">
    <citation type="journal article" date="2019" name="Toxins">
        <title>Detection of Abrin-Like and Prepropulchellin-Like Toxin Genes and Transcripts Using Whole Genome Sequencing and Full-Length Transcript Sequencing of Abrus precatorius.</title>
        <authorList>
            <person name="Hovde B.T."/>
            <person name="Daligault H.E."/>
            <person name="Hanschen E.R."/>
            <person name="Kunde Y.A."/>
            <person name="Johnson M.B."/>
            <person name="Starkenburg S.R."/>
            <person name="Johnson S.L."/>
        </authorList>
    </citation>
    <scope>NUCLEOTIDE SEQUENCE [LARGE SCALE GENOMIC DNA]</scope>
</reference>
<evidence type="ECO:0000256" key="6">
    <source>
        <dbReference type="ARBA" id="ARBA00023163"/>
    </source>
</evidence>
<evidence type="ECO:0000256" key="4">
    <source>
        <dbReference type="ARBA" id="ARBA00023125"/>
    </source>
</evidence>
<feature type="domain" description="Calmodulin binding protein central" evidence="10">
    <location>
        <begin position="250"/>
        <end position="314"/>
    </location>
</feature>
<dbReference type="GO" id="GO:0005516">
    <property type="term" value="F:calmodulin binding"/>
    <property type="evidence" value="ECO:0007669"/>
    <property type="project" value="InterPro"/>
</dbReference>
<organism evidence="12 13">
    <name type="scientific">Abrus precatorius</name>
    <name type="common">Indian licorice</name>
    <name type="synonym">Glycine abrus</name>
    <dbReference type="NCBI Taxonomy" id="3816"/>
    <lineage>
        <taxon>Eukaryota</taxon>
        <taxon>Viridiplantae</taxon>
        <taxon>Streptophyta</taxon>
        <taxon>Embryophyta</taxon>
        <taxon>Tracheophyta</taxon>
        <taxon>Spermatophyta</taxon>
        <taxon>Magnoliopsida</taxon>
        <taxon>eudicotyledons</taxon>
        <taxon>Gunneridae</taxon>
        <taxon>Pentapetalae</taxon>
        <taxon>rosids</taxon>
        <taxon>fabids</taxon>
        <taxon>Fabales</taxon>
        <taxon>Fabaceae</taxon>
        <taxon>Papilionoideae</taxon>
        <taxon>50 kb inversion clade</taxon>
        <taxon>NPAAA clade</taxon>
        <taxon>indigoferoid/millettioid clade</taxon>
        <taxon>Abreae</taxon>
        <taxon>Abrus</taxon>
    </lineage>
</organism>
<evidence type="ECO:0000256" key="3">
    <source>
        <dbReference type="ARBA" id="ARBA00023015"/>
    </source>
</evidence>